<keyword evidence="2" id="KW-0456">Lyase</keyword>
<dbReference type="InterPro" id="IPR036409">
    <property type="entry name" value="Aldolase_II/adducin_N_sf"/>
</dbReference>
<dbReference type="InterPro" id="IPR050197">
    <property type="entry name" value="Aldolase_class_II_sugar_metab"/>
</dbReference>
<sequence length="200" mass="21487">MQEEGYIKFQSHWEVGEALPAAAIAQLNACRAVLYQQGLIGAYADGIGYGNVSERLPDGQFLITGSATGRLPVLDGRHFSRVTAVAEEANALWCVGPVAASSESMSHAAVYACCPEARMVVHVHSLALWERLLRQVPATPATAAYGTPEMAAAIRELFRTTAVARLRIFAMEGHREGLFTFGEDMASALAPLEAALGHRF</sequence>
<gene>
    <name evidence="4" type="ORF">FRY97_02780</name>
</gene>
<dbReference type="GO" id="GO:0005829">
    <property type="term" value="C:cytosol"/>
    <property type="evidence" value="ECO:0007669"/>
    <property type="project" value="TreeGrafter"/>
</dbReference>
<keyword evidence="5" id="KW-1185">Reference proteome</keyword>
<dbReference type="AlphaFoldDB" id="A0A5C6S448"/>
<organism evidence="4 5">
    <name type="scientific">Phaeodactylibacter luteus</name>
    <dbReference type="NCBI Taxonomy" id="1564516"/>
    <lineage>
        <taxon>Bacteria</taxon>
        <taxon>Pseudomonadati</taxon>
        <taxon>Bacteroidota</taxon>
        <taxon>Saprospiria</taxon>
        <taxon>Saprospirales</taxon>
        <taxon>Haliscomenobacteraceae</taxon>
        <taxon>Phaeodactylibacter</taxon>
    </lineage>
</organism>
<proteinExistence type="predicted"/>
<evidence type="ECO:0000259" key="3">
    <source>
        <dbReference type="Pfam" id="PF00596"/>
    </source>
</evidence>
<dbReference type="GO" id="GO:0046872">
    <property type="term" value="F:metal ion binding"/>
    <property type="evidence" value="ECO:0007669"/>
    <property type="project" value="UniProtKB-KW"/>
</dbReference>
<accession>A0A5C6S448</accession>
<dbReference type="PANTHER" id="PTHR22789">
    <property type="entry name" value="FUCULOSE PHOSPHATE ALDOLASE"/>
    <property type="match status" value="1"/>
</dbReference>
<evidence type="ECO:0000313" key="4">
    <source>
        <dbReference type="EMBL" id="TXB68322.1"/>
    </source>
</evidence>
<reference evidence="4 5" key="1">
    <citation type="submission" date="2019-08" db="EMBL/GenBank/DDBJ databases">
        <title>Genome of Phaeodactylibacter luteus.</title>
        <authorList>
            <person name="Bowman J.P."/>
        </authorList>
    </citation>
    <scope>NUCLEOTIDE SEQUENCE [LARGE SCALE GENOMIC DNA]</scope>
    <source>
        <strain evidence="4 5">KCTC 42180</strain>
    </source>
</reference>
<dbReference type="Pfam" id="PF00596">
    <property type="entry name" value="Aldolase_II"/>
    <property type="match status" value="1"/>
</dbReference>
<dbReference type="InterPro" id="IPR001303">
    <property type="entry name" value="Aldolase_II/adducin_N"/>
</dbReference>
<evidence type="ECO:0000256" key="2">
    <source>
        <dbReference type="ARBA" id="ARBA00023239"/>
    </source>
</evidence>
<dbReference type="SUPFAM" id="SSF53639">
    <property type="entry name" value="AraD/HMP-PK domain-like"/>
    <property type="match status" value="1"/>
</dbReference>
<comment type="caution">
    <text evidence="4">The sequence shown here is derived from an EMBL/GenBank/DDBJ whole genome shotgun (WGS) entry which is preliminary data.</text>
</comment>
<protein>
    <submittedName>
        <fullName evidence="4">Class II aldolase/adducin family protein</fullName>
    </submittedName>
</protein>
<dbReference type="Gene3D" id="3.40.225.10">
    <property type="entry name" value="Class II aldolase/adducin N-terminal domain"/>
    <property type="match status" value="1"/>
</dbReference>
<dbReference type="RefSeq" id="WP_147165902.1">
    <property type="nucleotide sequence ID" value="NZ_VOOR01000004.1"/>
</dbReference>
<dbReference type="OrthoDB" id="9784634at2"/>
<keyword evidence="1" id="KW-0479">Metal-binding</keyword>
<evidence type="ECO:0000313" key="5">
    <source>
        <dbReference type="Proteomes" id="UP000321580"/>
    </source>
</evidence>
<name>A0A5C6S448_9BACT</name>
<feature type="domain" description="Class II aldolase/adducin N-terminal" evidence="3">
    <location>
        <begin position="48"/>
        <end position="193"/>
    </location>
</feature>
<dbReference type="PANTHER" id="PTHR22789:SF0">
    <property type="entry name" value="3-OXO-TETRONATE 4-PHOSPHATE DECARBOXYLASE-RELATED"/>
    <property type="match status" value="1"/>
</dbReference>
<dbReference type="Proteomes" id="UP000321580">
    <property type="component" value="Unassembled WGS sequence"/>
</dbReference>
<dbReference type="GO" id="GO:0019323">
    <property type="term" value="P:pentose catabolic process"/>
    <property type="evidence" value="ECO:0007669"/>
    <property type="project" value="TreeGrafter"/>
</dbReference>
<dbReference type="GO" id="GO:0016832">
    <property type="term" value="F:aldehyde-lyase activity"/>
    <property type="evidence" value="ECO:0007669"/>
    <property type="project" value="TreeGrafter"/>
</dbReference>
<evidence type="ECO:0000256" key="1">
    <source>
        <dbReference type="ARBA" id="ARBA00022723"/>
    </source>
</evidence>
<dbReference type="EMBL" id="VOOR01000004">
    <property type="protein sequence ID" value="TXB68322.1"/>
    <property type="molecule type" value="Genomic_DNA"/>
</dbReference>